<feature type="signal peptide" evidence="1">
    <location>
        <begin position="1"/>
        <end position="21"/>
    </location>
</feature>
<evidence type="ECO:0000313" key="2">
    <source>
        <dbReference type="EMBL" id="CAK7233985.1"/>
    </source>
</evidence>
<keyword evidence="1" id="KW-0732">Signal</keyword>
<dbReference type="Pfam" id="PF12296">
    <property type="entry name" value="HsbA"/>
    <property type="match status" value="1"/>
</dbReference>
<reference evidence="2 3" key="1">
    <citation type="submission" date="2024-01" db="EMBL/GenBank/DDBJ databases">
        <authorList>
            <person name="Allen C."/>
            <person name="Tagirdzhanova G."/>
        </authorList>
    </citation>
    <scope>NUCLEOTIDE SEQUENCE [LARGE SCALE GENOMIC DNA]</scope>
</reference>
<comment type="caution">
    <text evidence="2">The sequence shown here is derived from an EMBL/GenBank/DDBJ whole genome shotgun (WGS) entry which is preliminary data.</text>
</comment>
<evidence type="ECO:0008006" key="4">
    <source>
        <dbReference type="Google" id="ProtNLM"/>
    </source>
</evidence>
<organism evidence="2 3">
    <name type="scientific">Sporothrix bragantina</name>
    <dbReference type="NCBI Taxonomy" id="671064"/>
    <lineage>
        <taxon>Eukaryota</taxon>
        <taxon>Fungi</taxon>
        <taxon>Dikarya</taxon>
        <taxon>Ascomycota</taxon>
        <taxon>Pezizomycotina</taxon>
        <taxon>Sordariomycetes</taxon>
        <taxon>Sordariomycetidae</taxon>
        <taxon>Ophiostomatales</taxon>
        <taxon>Ophiostomataceae</taxon>
        <taxon>Sporothrix</taxon>
    </lineage>
</organism>
<evidence type="ECO:0000313" key="3">
    <source>
        <dbReference type="Proteomes" id="UP001642406"/>
    </source>
</evidence>
<dbReference type="PANTHER" id="PTHR38123">
    <property type="entry name" value="CELL WALL SERINE-THREONINE-RICH GALACTOMANNOPROTEIN MP1 (AFU_ORTHOLOGUE AFUA_4G03240)"/>
    <property type="match status" value="1"/>
</dbReference>
<dbReference type="EMBL" id="CAWUHC010000122">
    <property type="protein sequence ID" value="CAK7233985.1"/>
    <property type="molecule type" value="Genomic_DNA"/>
</dbReference>
<dbReference type="PANTHER" id="PTHR38123:SF1">
    <property type="entry name" value="HYDROPHOBIC SURFACE BINDING PROTEIN"/>
    <property type="match status" value="1"/>
</dbReference>
<keyword evidence="3" id="KW-1185">Reference proteome</keyword>
<sequence>MRASTLFTAAASLVCATLVAADGAAIVDALNNVDAETQELESRVQNWNGGLLSSIPIVTQSAHVLSAINDGTDTAEDSDPLTTEEALSIATAVNTLAATVNGTMTAIIAAHDDFEHLLLAPIVLLDLKAQKSSSDKMSAAILAKVPTALQAIAQNLVAPIDASFEQAIDVYSLSNGI</sequence>
<protein>
    <recommendedName>
        <fullName evidence="4">Antigenic cell wall galactomannoprotein</fullName>
    </recommendedName>
</protein>
<dbReference type="InterPro" id="IPR021054">
    <property type="entry name" value="Cell_wall_mannoprotein_1"/>
</dbReference>
<dbReference type="Gene3D" id="1.20.1280.140">
    <property type="match status" value="1"/>
</dbReference>
<gene>
    <name evidence="2" type="ORF">SBRCBS47491_008795</name>
</gene>
<name>A0ABP0CR06_9PEZI</name>
<evidence type="ECO:0000256" key="1">
    <source>
        <dbReference type="SAM" id="SignalP"/>
    </source>
</evidence>
<proteinExistence type="predicted"/>
<accession>A0ABP0CR06</accession>
<dbReference type="Proteomes" id="UP001642406">
    <property type="component" value="Unassembled WGS sequence"/>
</dbReference>
<feature type="chain" id="PRO_5047007733" description="Antigenic cell wall galactomannoprotein" evidence="1">
    <location>
        <begin position="22"/>
        <end position="177"/>
    </location>
</feature>